<dbReference type="OrthoDB" id="1065075at2"/>
<dbReference type="RefSeq" id="WP_105039002.1">
    <property type="nucleotide sequence ID" value="NZ_PPSL01000002.1"/>
</dbReference>
<dbReference type="Proteomes" id="UP000239872">
    <property type="component" value="Unassembled WGS sequence"/>
</dbReference>
<keyword evidence="2" id="KW-1185">Reference proteome</keyword>
<name>A0A2S7SYU6_9BACT</name>
<dbReference type="EMBL" id="PPSL01000002">
    <property type="protein sequence ID" value="PQJ12123.1"/>
    <property type="molecule type" value="Genomic_DNA"/>
</dbReference>
<sequence length="343" mass="37949">MFVLNSDITIDGFHFRGVNEVVISSSMHSITGAATIKIPALARITKDDKRNTESVVTGEQFKDGDAVIIKLGYNGTMTTEFKGFVKRRDMNMPLEIACEGYSWLLRRNKVNISKASVSAKDLLSAAIAGIDSKYPIAIQCELDCEFNNVQVNGTGLDVINKIIEYTDGAATCFFIEPDVLWCGLVKTPYSKGTDKLKRGKVQYRLGYNVFKNNTLKKRTTEDDPVQVKYSKKTATGTQQSQTSDVFKKFARSHSKILNQIKESPALKELANEKAYSMNYAGYEGAVQTFLVPFVSPGFVAELTDNTQPDRNGQYLVESVETHFGVAGARRKVELGVLVGFANK</sequence>
<reference evidence="1 2" key="1">
    <citation type="submission" date="2018-01" db="EMBL/GenBank/DDBJ databases">
        <title>A novel member of the phylum Bacteroidetes isolated from glacier ice.</title>
        <authorList>
            <person name="Liu Q."/>
            <person name="Xin Y.-H."/>
        </authorList>
    </citation>
    <scope>NUCLEOTIDE SEQUENCE [LARGE SCALE GENOMIC DNA]</scope>
    <source>
        <strain evidence="1 2">RB1R16</strain>
    </source>
</reference>
<evidence type="ECO:0000313" key="2">
    <source>
        <dbReference type="Proteomes" id="UP000239872"/>
    </source>
</evidence>
<comment type="caution">
    <text evidence="1">The sequence shown here is derived from an EMBL/GenBank/DDBJ whole genome shotgun (WGS) entry which is preliminary data.</text>
</comment>
<organism evidence="1 2">
    <name type="scientific">Flavipsychrobacter stenotrophus</name>
    <dbReference type="NCBI Taxonomy" id="2077091"/>
    <lineage>
        <taxon>Bacteria</taxon>
        <taxon>Pseudomonadati</taxon>
        <taxon>Bacteroidota</taxon>
        <taxon>Chitinophagia</taxon>
        <taxon>Chitinophagales</taxon>
        <taxon>Chitinophagaceae</taxon>
        <taxon>Flavipsychrobacter</taxon>
    </lineage>
</organism>
<protein>
    <recommendedName>
        <fullName evidence="3">Late control protein</fullName>
    </recommendedName>
</protein>
<evidence type="ECO:0000313" key="1">
    <source>
        <dbReference type="EMBL" id="PQJ12123.1"/>
    </source>
</evidence>
<gene>
    <name evidence="1" type="ORF">CJD36_010075</name>
</gene>
<accession>A0A2S7SYU6</accession>
<proteinExistence type="predicted"/>
<evidence type="ECO:0008006" key="3">
    <source>
        <dbReference type="Google" id="ProtNLM"/>
    </source>
</evidence>
<dbReference type="AlphaFoldDB" id="A0A2S7SYU6"/>